<dbReference type="EMBL" id="KQ965734">
    <property type="protein sequence ID" value="KXS20803.1"/>
    <property type="molecule type" value="Genomic_DNA"/>
</dbReference>
<keyword evidence="3" id="KW-0862">Zinc</keyword>
<dbReference type="InterPro" id="IPR051834">
    <property type="entry name" value="RING_finger_E3_ligase"/>
</dbReference>
<evidence type="ECO:0000313" key="8">
    <source>
        <dbReference type="EMBL" id="KXS20803.1"/>
    </source>
</evidence>
<dbReference type="PANTHER" id="PTHR45931">
    <property type="entry name" value="SI:CH211-59O9.10"/>
    <property type="match status" value="1"/>
</dbReference>
<dbReference type="AlphaFoldDB" id="A0A139AW42"/>
<dbReference type="SMART" id="SM00184">
    <property type="entry name" value="RING"/>
    <property type="match status" value="1"/>
</dbReference>
<dbReference type="STRING" id="1344416.A0A139AW42"/>
<evidence type="ECO:0000256" key="5">
    <source>
        <dbReference type="SAM" id="MobiDB-lite"/>
    </source>
</evidence>
<dbReference type="Proteomes" id="UP000070544">
    <property type="component" value="Unassembled WGS sequence"/>
</dbReference>
<dbReference type="GO" id="GO:0006511">
    <property type="term" value="P:ubiquitin-dependent protein catabolic process"/>
    <property type="evidence" value="ECO:0007669"/>
    <property type="project" value="TreeGrafter"/>
</dbReference>
<evidence type="ECO:0000256" key="4">
    <source>
        <dbReference type="PROSITE-ProRule" id="PRU00175"/>
    </source>
</evidence>
<keyword evidence="1" id="KW-0479">Metal-binding</keyword>
<dbReference type="PROSITE" id="PS50089">
    <property type="entry name" value="ZF_RING_2"/>
    <property type="match status" value="1"/>
</dbReference>
<dbReference type="InterPro" id="IPR013083">
    <property type="entry name" value="Znf_RING/FYVE/PHD"/>
</dbReference>
<evidence type="ECO:0000313" key="9">
    <source>
        <dbReference type="Proteomes" id="UP000070544"/>
    </source>
</evidence>
<gene>
    <name evidence="8" type="ORF">M427DRAFT_345513</name>
</gene>
<evidence type="ECO:0000256" key="1">
    <source>
        <dbReference type="ARBA" id="ARBA00022723"/>
    </source>
</evidence>
<protein>
    <recommendedName>
        <fullName evidence="7">RING-type domain-containing protein</fullName>
    </recommendedName>
</protein>
<feature type="transmembrane region" description="Helical" evidence="6">
    <location>
        <begin position="34"/>
        <end position="55"/>
    </location>
</feature>
<feature type="domain" description="RING-type" evidence="7">
    <location>
        <begin position="133"/>
        <end position="175"/>
    </location>
</feature>
<feature type="region of interest" description="Disordered" evidence="5">
    <location>
        <begin position="100"/>
        <end position="128"/>
    </location>
</feature>
<dbReference type="CDD" id="cd16454">
    <property type="entry name" value="RING-H2_PA-TM-RING"/>
    <property type="match status" value="1"/>
</dbReference>
<evidence type="ECO:0000256" key="3">
    <source>
        <dbReference type="ARBA" id="ARBA00022833"/>
    </source>
</evidence>
<organism evidence="8 9">
    <name type="scientific">Gonapodya prolifera (strain JEL478)</name>
    <name type="common">Monoblepharis prolifera</name>
    <dbReference type="NCBI Taxonomy" id="1344416"/>
    <lineage>
        <taxon>Eukaryota</taxon>
        <taxon>Fungi</taxon>
        <taxon>Fungi incertae sedis</taxon>
        <taxon>Chytridiomycota</taxon>
        <taxon>Chytridiomycota incertae sedis</taxon>
        <taxon>Monoblepharidomycetes</taxon>
        <taxon>Monoblepharidales</taxon>
        <taxon>Gonapodyaceae</taxon>
        <taxon>Gonapodya</taxon>
    </lineage>
</organism>
<reference evidence="8 9" key="1">
    <citation type="journal article" date="2015" name="Genome Biol. Evol.">
        <title>Phylogenomic analyses indicate that early fungi evolved digesting cell walls of algal ancestors of land plants.</title>
        <authorList>
            <person name="Chang Y."/>
            <person name="Wang S."/>
            <person name="Sekimoto S."/>
            <person name="Aerts A.L."/>
            <person name="Choi C."/>
            <person name="Clum A."/>
            <person name="LaButti K.M."/>
            <person name="Lindquist E.A."/>
            <person name="Yee Ngan C."/>
            <person name="Ohm R.A."/>
            <person name="Salamov A.A."/>
            <person name="Grigoriev I.V."/>
            <person name="Spatafora J.W."/>
            <person name="Berbee M.L."/>
        </authorList>
    </citation>
    <scope>NUCLEOTIDE SEQUENCE [LARGE SCALE GENOMIC DNA]</scope>
    <source>
        <strain evidence="8 9">JEL478</strain>
    </source>
</reference>
<dbReference type="SUPFAM" id="SSF57850">
    <property type="entry name" value="RING/U-box"/>
    <property type="match status" value="1"/>
</dbReference>
<keyword evidence="9" id="KW-1185">Reference proteome</keyword>
<evidence type="ECO:0000256" key="6">
    <source>
        <dbReference type="SAM" id="Phobius"/>
    </source>
</evidence>
<dbReference type="GO" id="GO:0061630">
    <property type="term" value="F:ubiquitin protein ligase activity"/>
    <property type="evidence" value="ECO:0007669"/>
    <property type="project" value="TreeGrafter"/>
</dbReference>
<sequence>MSDDAYGFQVNGAAADGSATTVVISKDAVMSQSLLMFLCACLGGVIFAGIVRALWTHLHPRPISPEGVANGEKQPTVLTELMLKSIPTRVFEEHCDLASDCSDTTQTPPEETAKQRRPSIAPSVASSMSLPSCPICLERYVGSDVLRKLSCTHEFHASCLDPWLTTRNVACPLCKHPAVDLMKLAETVDSPESSTPDVSTDPYTISRYARRLKLIVASRSLRRTANPSPAPGEMV</sequence>
<keyword evidence="6" id="KW-1133">Transmembrane helix</keyword>
<dbReference type="Gene3D" id="3.30.40.10">
    <property type="entry name" value="Zinc/RING finger domain, C3HC4 (zinc finger)"/>
    <property type="match status" value="1"/>
</dbReference>
<proteinExistence type="predicted"/>
<evidence type="ECO:0000259" key="7">
    <source>
        <dbReference type="PROSITE" id="PS50089"/>
    </source>
</evidence>
<keyword evidence="2 4" id="KW-0863">Zinc-finger</keyword>
<evidence type="ECO:0000256" key="2">
    <source>
        <dbReference type="ARBA" id="ARBA00022771"/>
    </source>
</evidence>
<keyword evidence="6" id="KW-0812">Transmembrane</keyword>
<name>A0A139AW42_GONPJ</name>
<dbReference type="Pfam" id="PF13639">
    <property type="entry name" value="zf-RING_2"/>
    <property type="match status" value="1"/>
</dbReference>
<dbReference type="OrthoDB" id="8062037at2759"/>
<keyword evidence="6" id="KW-0472">Membrane</keyword>
<dbReference type="GO" id="GO:0005634">
    <property type="term" value="C:nucleus"/>
    <property type="evidence" value="ECO:0007669"/>
    <property type="project" value="TreeGrafter"/>
</dbReference>
<dbReference type="GO" id="GO:0008270">
    <property type="term" value="F:zinc ion binding"/>
    <property type="evidence" value="ECO:0007669"/>
    <property type="project" value="UniProtKB-KW"/>
</dbReference>
<dbReference type="PANTHER" id="PTHR45931:SF3">
    <property type="entry name" value="RING ZINC FINGER-CONTAINING PROTEIN"/>
    <property type="match status" value="1"/>
</dbReference>
<dbReference type="InterPro" id="IPR001841">
    <property type="entry name" value="Znf_RING"/>
</dbReference>
<accession>A0A139AW42</accession>